<dbReference type="GO" id="GO:0016020">
    <property type="term" value="C:membrane"/>
    <property type="evidence" value="ECO:0007669"/>
    <property type="project" value="TreeGrafter"/>
</dbReference>
<evidence type="ECO:0000256" key="4">
    <source>
        <dbReference type="RuleBase" id="RU000363"/>
    </source>
</evidence>
<dbReference type="SUPFAM" id="SSF51735">
    <property type="entry name" value="NAD(P)-binding Rossmann-fold domains"/>
    <property type="match status" value="1"/>
</dbReference>
<evidence type="ECO:0000256" key="3">
    <source>
        <dbReference type="ARBA" id="ARBA00023002"/>
    </source>
</evidence>
<keyword evidence="2" id="KW-0521">NADP</keyword>
<evidence type="ECO:0000256" key="2">
    <source>
        <dbReference type="ARBA" id="ARBA00022857"/>
    </source>
</evidence>
<gene>
    <name evidence="5" type="ORF">M0R45_024453</name>
</gene>
<dbReference type="FunFam" id="3.40.50.720:FF:000315">
    <property type="entry name" value="(+)-neomenthol dehydrogenase"/>
    <property type="match status" value="1"/>
</dbReference>
<dbReference type="EMBL" id="JBEDUW010000005">
    <property type="protein sequence ID" value="KAK9927261.1"/>
    <property type="molecule type" value="Genomic_DNA"/>
</dbReference>
<comment type="caution">
    <text evidence="5">The sequence shown here is derived from an EMBL/GenBank/DDBJ whole genome shotgun (WGS) entry which is preliminary data.</text>
</comment>
<dbReference type="PRINTS" id="PR00080">
    <property type="entry name" value="SDRFAMILY"/>
</dbReference>
<sequence length="302" mass="32641">MAETTTISFGSKKIAVVTGANKGIGLEISWQLASKGVGVVLTARDVKRGTEAVEKLKASGFSHVVFHQLDVTVPTTIASLVDFLKTQFGKLDILVNNAAVLGSVFLTEDKAAIAADDIFSSKSPKQISLQTHETAVDCLKTNYYGVKQLTEALLPLLQKSEAPRIVNVSSTLGQLRVIQNEKAKKDLADVDSLTEEKVDKLVEEFLEDVKQDTIESKGWPPKMSAYMVSKAALNAYTRVLAKKYPQITVNAVSPGYTKTDLNQNTGTLTVEEAALGPVKLALIAETGISGLFFDRTEESTFD</sequence>
<organism evidence="5 6">
    <name type="scientific">Rubus argutus</name>
    <name type="common">Southern blackberry</name>
    <dbReference type="NCBI Taxonomy" id="59490"/>
    <lineage>
        <taxon>Eukaryota</taxon>
        <taxon>Viridiplantae</taxon>
        <taxon>Streptophyta</taxon>
        <taxon>Embryophyta</taxon>
        <taxon>Tracheophyta</taxon>
        <taxon>Spermatophyta</taxon>
        <taxon>Magnoliopsida</taxon>
        <taxon>eudicotyledons</taxon>
        <taxon>Gunneridae</taxon>
        <taxon>Pentapetalae</taxon>
        <taxon>rosids</taxon>
        <taxon>fabids</taxon>
        <taxon>Rosales</taxon>
        <taxon>Rosaceae</taxon>
        <taxon>Rosoideae</taxon>
        <taxon>Rosoideae incertae sedis</taxon>
        <taxon>Rubus</taxon>
    </lineage>
</organism>
<evidence type="ECO:0000256" key="1">
    <source>
        <dbReference type="ARBA" id="ARBA00006484"/>
    </source>
</evidence>
<accession>A0AAW1WT87</accession>
<dbReference type="GO" id="GO:0016491">
    <property type="term" value="F:oxidoreductase activity"/>
    <property type="evidence" value="ECO:0007669"/>
    <property type="project" value="UniProtKB-KW"/>
</dbReference>
<proteinExistence type="inferred from homology"/>
<reference evidence="5 6" key="1">
    <citation type="journal article" date="2023" name="G3 (Bethesda)">
        <title>A chromosome-length genome assembly and annotation of blackberry (Rubus argutus, cv. 'Hillquist').</title>
        <authorList>
            <person name="Bruna T."/>
            <person name="Aryal R."/>
            <person name="Dudchenko O."/>
            <person name="Sargent D.J."/>
            <person name="Mead D."/>
            <person name="Buti M."/>
            <person name="Cavallini A."/>
            <person name="Hytonen T."/>
            <person name="Andres J."/>
            <person name="Pham M."/>
            <person name="Weisz D."/>
            <person name="Mascagni F."/>
            <person name="Usai G."/>
            <person name="Natali L."/>
            <person name="Bassil N."/>
            <person name="Fernandez G.E."/>
            <person name="Lomsadze A."/>
            <person name="Armour M."/>
            <person name="Olukolu B."/>
            <person name="Poorten T."/>
            <person name="Britton C."/>
            <person name="Davik J."/>
            <person name="Ashrafi H."/>
            <person name="Aiden E.L."/>
            <person name="Borodovsky M."/>
            <person name="Worthington M."/>
        </authorList>
    </citation>
    <scope>NUCLEOTIDE SEQUENCE [LARGE SCALE GENOMIC DNA]</scope>
    <source>
        <strain evidence="5">PI 553951</strain>
    </source>
</reference>
<dbReference type="PANTHER" id="PTHR43490">
    <property type="entry name" value="(+)-NEOMENTHOL DEHYDROGENASE"/>
    <property type="match status" value="1"/>
</dbReference>
<dbReference type="InterPro" id="IPR036291">
    <property type="entry name" value="NAD(P)-bd_dom_sf"/>
</dbReference>
<dbReference type="Pfam" id="PF13561">
    <property type="entry name" value="adh_short_C2"/>
    <property type="match status" value="1"/>
</dbReference>
<evidence type="ECO:0000313" key="5">
    <source>
        <dbReference type="EMBL" id="KAK9927261.1"/>
    </source>
</evidence>
<dbReference type="Gene3D" id="3.40.50.720">
    <property type="entry name" value="NAD(P)-binding Rossmann-like Domain"/>
    <property type="match status" value="1"/>
</dbReference>
<dbReference type="Pfam" id="PF00106">
    <property type="entry name" value="adh_short"/>
    <property type="match status" value="1"/>
</dbReference>
<dbReference type="AlphaFoldDB" id="A0AAW1WT87"/>
<protein>
    <submittedName>
        <fullName evidence="5">Uncharacterized protein</fullName>
    </submittedName>
</protein>
<comment type="similarity">
    <text evidence="1 4">Belongs to the short-chain dehydrogenases/reductases (SDR) family.</text>
</comment>
<dbReference type="PANTHER" id="PTHR43490:SF131">
    <property type="entry name" value="SALUTARIDINE REDUCTASE-LIKE ISOFORM X2"/>
    <property type="match status" value="1"/>
</dbReference>
<dbReference type="Proteomes" id="UP001457282">
    <property type="component" value="Unassembled WGS sequence"/>
</dbReference>
<dbReference type="InterPro" id="IPR002347">
    <property type="entry name" value="SDR_fam"/>
</dbReference>
<keyword evidence="6" id="KW-1185">Reference proteome</keyword>
<dbReference type="PRINTS" id="PR00081">
    <property type="entry name" value="GDHRDH"/>
</dbReference>
<evidence type="ECO:0000313" key="6">
    <source>
        <dbReference type="Proteomes" id="UP001457282"/>
    </source>
</evidence>
<name>A0AAW1WT87_RUBAR</name>
<keyword evidence="3" id="KW-0560">Oxidoreductase</keyword>